<proteinExistence type="predicted"/>
<evidence type="ECO:0000313" key="1">
    <source>
        <dbReference type="EMBL" id="OCH96795.1"/>
    </source>
</evidence>
<dbReference type="RefSeq" id="WP_065621422.1">
    <property type="nucleotide sequence ID" value="NZ_LYOZ01000053.1"/>
</dbReference>
<reference evidence="1 2" key="1">
    <citation type="submission" date="2016-05" db="EMBL/GenBank/DDBJ databases">
        <authorList>
            <person name="Prochazka B."/>
            <person name="Indra A."/>
            <person name="Hasenberger P."/>
            <person name="Blaschitz M."/>
            <person name="Wagner L."/>
            <person name="Wewalka G."/>
            <person name="Sorschag S."/>
            <person name="Schmid D."/>
            <person name="Ruppitsch W."/>
        </authorList>
    </citation>
    <scope>NUCLEOTIDE SEQUENCE [LARGE SCALE GENOMIC DNA]</scope>
    <source>
        <strain evidence="1 2">974010_12</strain>
    </source>
</reference>
<gene>
    <name evidence="1" type="ORF">A8135_06460</name>
</gene>
<evidence type="ECO:0000313" key="2">
    <source>
        <dbReference type="Proteomes" id="UP000093336"/>
    </source>
</evidence>
<sequence>MAGYLKNTLCVSPFATSLKIKSLPSNFHSMTYLDDYTSQIFIYFFEKEFKSKPIYSLVELDCRSCKDLADEVERNYHGAFRKNYFLKADIEDDDLEKLLTNYNGEDYIFLPDTAHSTAVLMIRLSNYLKKNLIFIGGDGWGTWGDSEVGRTSLKYPMKAFHITPWSLEIETKRTTHFKKNYSKFYGKKPENKLSFIIYETTNSLIESFLLIPSNCNQKLNTQEQIKCSYNSKLIHKPAWRKPDGYAVFKIENNINQLFAVINKDVSYGSIFKKES</sequence>
<dbReference type="Proteomes" id="UP000093336">
    <property type="component" value="Unassembled WGS sequence"/>
</dbReference>
<accession>A0ABX2XQA5</accession>
<organism evidence="1 2">
    <name type="scientific">Legionella jamestowniensis</name>
    <dbReference type="NCBI Taxonomy" id="455"/>
    <lineage>
        <taxon>Bacteria</taxon>
        <taxon>Pseudomonadati</taxon>
        <taxon>Pseudomonadota</taxon>
        <taxon>Gammaproteobacteria</taxon>
        <taxon>Legionellales</taxon>
        <taxon>Legionellaceae</taxon>
        <taxon>Legionella</taxon>
    </lineage>
</organism>
<comment type="caution">
    <text evidence="1">The sequence shown here is derived from an EMBL/GenBank/DDBJ whole genome shotgun (WGS) entry which is preliminary data.</text>
</comment>
<dbReference type="EMBL" id="LYOZ01000053">
    <property type="protein sequence ID" value="OCH96795.1"/>
    <property type="molecule type" value="Genomic_DNA"/>
</dbReference>
<evidence type="ECO:0008006" key="3">
    <source>
        <dbReference type="Google" id="ProtNLM"/>
    </source>
</evidence>
<name>A0ABX2XQA5_9GAMM</name>
<dbReference type="Gene3D" id="3.40.50.2300">
    <property type="match status" value="2"/>
</dbReference>
<protein>
    <recommendedName>
        <fullName evidence="3">Rhodanese domain-containing protein</fullName>
    </recommendedName>
</protein>
<keyword evidence="2" id="KW-1185">Reference proteome</keyword>